<dbReference type="SMART" id="SM00421">
    <property type="entry name" value="HTH_LUXR"/>
    <property type="match status" value="1"/>
</dbReference>
<evidence type="ECO:0000259" key="4">
    <source>
        <dbReference type="PROSITE" id="PS50043"/>
    </source>
</evidence>
<reference evidence="6" key="1">
    <citation type="journal article" date="2019" name="Int. J. Syst. Evol. Microbiol.">
        <title>The Global Catalogue of Microorganisms (GCM) 10K type strain sequencing project: providing services to taxonomists for standard genome sequencing and annotation.</title>
        <authorList>
            <consortium name="The Broad Institute Genomics Platform"/>
            <consortium name="The Broad Institute Genome Sequencing Center for Infectious Disease"/>
            <person name="Wu L."/>
            <person name="Ma J."/>
        </authorList>
    </citation>
    <scope>NUCLEOTIDE SEQUENCE [LARGE SCALE GENOMIC DNA]</scope>
    <source>
        <strain evidence="6">CGMCC 4.1641</strain>
    </source>
</reference>
<dbReference type="InterPro" id="IPR059106">
    <property type="entry name" value="WHD_MalT"/>
</dbReference>
<comment type="caution">
    <text evidence="5">The sequence shown here is derived from an EMBL/GenBank/DDBJ whole genome shotgun (WGS) entry which is preliminary data.</text>
</comment>
<dbReference type="InterPro" id="IPR027417">
    <property type="entry name" value="P-loop_NTPase"/>
</dbReference>
<dbReference type="PRINTS" id="PR00038">
    <property type="entry name" value="HTHLUXR"/>
</dbReference>
<dbReference type="InterPro" id="IPR000792">
    <property type="entry name" value="Tscrpt_reg_LuxR_C"/>
</dbReference>
<evidence type="ECO:0000313" key="6">
    <source>
        <dbReference type="Proteomes" id="UP001595755"/>
    </source>
</evidence>
<dbReference type="InterPro" id="IPR011990">
    <property type="entry name" value="TPR-like_helical_dom_sf"/>
</dbReference>
<dbReference type="InterPro" id="IPR041617">
    <property type="entry name" value="TPR_MalT"/>
</dbReference>
<dbReference type="EMBL" id="JBHSED010000070">
    <property type="protein sequence ID" value="MFC4307038.1"/>
    <property type="molecule type" value="Genomic_DNA"/>
</dbReference>
<gene>
    <name evidence="5" type="ORF">ACFO1S_26805</name>
</gene>
<evidence type="ECO:0000256" key="3">
    <source>
        <dbReference type="ARBA" id="ARBA00023163"/>
    </source>
</evidence>
<evidence type="ECO:0000313" key="5">
    <source>
        <dbReference type="EMBL" id="MFC4307038.1"/>
    </source>
</evidence>
<dbReference type="Gene3D" id="1.25.40.10">
    <property type="entry name" value="Tetratricopeptide repeat domain"/>
    <property type="match status" value="1"/>
</dbReference>
<dbReference type="PROSITE" id="PS00622">
    <property type="entry name" value="HTH_LUXR_1"/>
    <property type="match status" value="1"/>
</dbReference>
<name>A0ABV8SJH8_9BACL</name>
<dbReference type="Gene3D" id="3.40.50.300">
    <property type="entry name" value="P-loop containing nucleotide triphosphate hydrolases"/>
    <property type="match status" value="1"/>
</dbReference>
<proteinExistence type="predicted"/>
<dbReference type="InterPro" id="IPR036388">
    <property type="entry name" value="WH-like_DNA-bd_sf"/>
</dbReference>
<dbReference type="Pfam" id="PF13191">
    <property type="entry name" value="AAA_16"/>
    <property type="match status" value="1"/>
</dbReference>
<dbReference type="CDD" id="cd06170">
    <property type="entry name" value="LuxR_C_like"/>
    <property type="match status" value="1"/>
</dbReference>
<dbReference type="PANTHER" id="PTHR44688">
    <property type="entry name" value="DNA-BINDING TRANSCRIPTIONAL ACTIVATOR DEVR_DOSR"/>
    <property type="match status" value="1"/>
</dbReference>
<keyword evidence="2" id="KW-0238">DNA-binding</keyword>
<evidence type="ECO:0000256" key="2">
    <source>
        <dbReference type="ARBA" id="ARBA00023125"/>
    </source>
</evidence>
<keyword evidence="6" id="KW-1185">Reference proteome</keyword>
<dbReference type="Pfam" id="PF17874">
    <property type="entry name" value="TPR_MalT"/>
    <property type="match status" value="1"/>
</dbReference>
<dbReference type="Pfam" id="PF25873">
    <property type="entry name" value="WHD_MalT"/>
    <property type="match status" value="1"/>
</dbReference>
<dbReference type="InterPro" id="IPR016032">
    <property type="entry name" value="Sig_transdc_resp-reg_C-effctor"/>
</dbReference>
<feature type="domain" description="HTH luxR-type" evidence="4">
    <location>
        <begin position="802"/>
        <end position="867"/>
    </location>
</feature>
<dbReference type="Proteomes" id="UP001595755">
    <property type="component" value="Unassembled WGS sequence"/>
</dbReference>
<dbReference type="Pfam" id="PF00196">
    <property type="entry name" value="GerE"/>
    <property type="match status" value="1"/>
</dbReference>
<dbReference type="SUPFAM" id="SSF48452">
    <property type="entry name" value="TPR-like"/>
    <property type="match status" value="1"/>
</dbReference>
<dbReference type="PANTHER" id="PTHR44688:SF16">
    <property type="entry name" value="DNA-BINDING TRANSCRIPTIONAL ACTIVATOR DEVR_DOSR"/>
    <property type="match status" value="1"/>
</dbReference>
<keyword evidence="3" id="KW-0804">Transcription</keyword>
<dbReference type="Gene3D" id="1.10.10.10">
    <property type="entry name" value="Winged helix-like DNA-binding domain superfamily/Winged helix DNA-binding domain"/>
    <property type="match status" value="1"/>
</dbReference>
<dbReference type="PROSITE" id="PS50043">
    <property type="entry name" value="HTH_LUXR_2"/>
    <property type="match status" value="1"/>
</dbReference>
<sequence length="872" mass="99323">MNPYLDSTLLHTKLSRPVARENWVERPRLIELLQRSMQGRLTLISAPAGFGKTTLLSQWLRRTDRAVVWVSLDEMDNDPVRFWRYAAEALAPLMEPASAETFKQFSYTLPSMSTSAFLDAFVHQLQAIPHPVALILDDYHTLTEQKIHDSLVYFAEHKPRHVHLLIASRAEAPFPTSRWKVQEELTVITAAQLQFTLEEADSFCRAHSVALEPVHIEQLYRQTEGWVAGLQLVSISLRSETNLDLLIDNFKGSHREVADYLFQEVLAKLPEDIRQFIQRTSILERLDAKACEAVADRTDGAAMLERIKARNLFLLPLDDHDIWFRYHPLFAEFLRARLRRNDPAQWRDAQLAASRSLATRGLLDEAIDHALAAEAFDWAESLLARHAANVLKRGEFPTLLRWLDSFPSPSELSSEMSLLHAFLLVVEGQLDNAGRRLLGLEKRFLAMEPGEARQQLQSGLLFVKSNLLFTGGDFEQWFAFTSGILDDILPHNPFYYNFNYNLSEPLVRRTAFGLKGSMSQDTERIGKLFTDVLEKHGWGDSLINLYVVQSLAEGFYEWNRLEDCQLLLFKTERASRLKLVPGLYVPNRITQAKLYWAAGQRALAYETLDEANRFLAHLPERRWSSYLHAAKARLLLLEGGVPTAKKELAKLRISAKDKPTYHREYEYLTLAQLLGSQRKEAEALRLLELMKPQAGREESLIGLVEIGLLQAELYDRMGQRQAAMRALHEALEIGEANGFARSFLDGGERTSKLLAKYRAYREQERWQPVRHPEEAGVTDAYVQRLLSLHAERQTEANEAPSRSVLVEPLTRAEIRLLDLIRQGASNKKIAEKLALSEGSVKVYTSRIYGKLGVSSRTQAVLAAQRLGLLQEA</sequence>
<dbReference type="SUPFAM" id="SSF46894">
    <property type="entry name" value="C-terminal effector domain of the bipartite response regulators"/>
    <property type="match status" value="1"/>
</dbReference>
<dbReference type="InterPro" id="IPR003593">
    <property type="entry name" value="AAA+_ATPase"/>
</dbReference>
<dbReference type="SMART" id="SM00382">
    <property type="entry name" value="AAA"/>
    <property type="match status" value="1"/>
</dbReference>
<accession>A0ABV8SJH8</accession>
<keyword evidence="1" id="KW-0805">Transcription regulation</keyword>
<organism evidence="5 6">
    <name type="scientific">Cohnella boryungensis</name>
    <dbReference type="NCBI Taxonomy" id="768479"/>
    <lineage>
        <taxon>Bacteria</taxon>
        <taxon>Bacillati</taxon>
        <taxon>Bacillota</taxon>
        <taxon>Bacilli</taxon>
        <taxon>Bacillales</taxon>
        <taxon>Paenibacillaceae</taxon>
        <taxon>Cohnella</taxon>
    </lineage>
</organism>
<protein>
    <submittedName>
        <fullName evidence="5">LuxR C-terminal-related transcriptional regulator</fullName>
    </submittedName>
</protein>
<dbReference type="RefSeq" id="WP_204604207.1">
    <property type="nucleotide sequence ID" value="NZ_JBHSED010000070.1"/>
</dbReference>
<dbReference type="InterPro" id="IPR041664">
    <property type="entry name" value="AAA_16"/>
</dbReference>
<dbReference type="SUPFAM" id="SSF52540">
    <property type="entry name" value="P-loop containing nucleoside triphosphate hydrolases"/>
    <property type="match status" value="1"/>
</dbReference>
<evidence type="ECO:0000256" key="1">
    <source>
        <dbReference type="ARBA" id="ARBA00023015"/>
    </source>
</evidence>